<evidence type="ECO:0000259" key="12">
    <source>
        <dbReference type="PROSITE" id="PS50016"/>
    </source>
</evidence>
<dbReference type="InterPro" id="IPR001965">
    <property type="entry name" value="Znf_PHD"/>
</dbReference>
<dbReference type="Ensembl" id="ENSMMDT00005043167.1">
    <property type="protein sequence ID" value="ENSMMDP00005042312.1"/>
    <property type="gene ID" value="ENSMMDG00005018748.1"/>
</dbReference>
<keyword evidence="3" id="KW-0677">Repeat</keyword>
<dbReference type="InterPro" id="IPR019786">
    <property type="entry name" value="Zinc_finger_PHD-type_CS"/>
</dbReference>
<dbReference type="InterPro" id="IPR011011">
    <property type="entry name" value="Znf_FYVE_PHD"/>
</dbReference>
<dbReference type="PROSITE" id="PS01359">
    <property type="entry name" value="ZF_PHD_1"/>
    <property type="match status" value="2"/>
</dbReference>
<dbReference type="CDD" id="cd15561">
    <property type="entry name" value="PHD1_PHF14"/>
    <property type="match status" value="1"/>
</dbReference>
<accession>A0A667ZN74</accession>
<dbReference type="Gene3D" id="3.30.40.10">
    <property type="entry name" value="Zinc/RING finger domain, C3HC4 (zinc finger)"/>
    <property type="match status" value="2"/>
</dbReference>
<evidence type="ECO:0000313" key="15">
    <source>
        <dbReference type="Proteomes" id="UP000472263"/>
    </source>
</evidence>
<dbReference type="Pfam" id="PF13832">
    <property type="entry name" value="zf-HC5HC2H_2"/>
    <property type="match status" value="1"/>
</dbReference>
<dbReference type="FunFam" id="3.30.40.10:FF:000059">
    <property type="entry name" value="PHD finger protein 14 isoform X1"/>
    <property type="match status" value="1"/>
</dbReference>
<dbReference type="InterPro" id="IPR013083">
    <property type="entry name" value="Znf_RING/FYVE/PHD"/>
</dbReference>
<dbReference type="CDD" id="cd15562">
    <property type="entry name" value="PHD2_PHF14"/>
    <property type="match status" value="1"/>
</dbReference>
<dbReference type="GeneTree" id="ENSGT00940000156923"/>
<evidence type="ECO:0000256" key="3">
    <source>
        <dbReference type="ARBA" id="ARBA00022737"/>
    </source>
</evidence>
<reference evidence="14" key="2">
    <citation type="submission" date="2025-08" db="UniProtKB">
        <authorList>
            <consortium name="Ensembl"/>
        </authorList>
    </citation>
    <scope>IDENTIFICATION</scope>
</reference>
<dbReference type="GO" id="GO:0006357">
    <property type="term" value="P:regulation of transcription by RNA polymerase II"/>
    <property type="evidence" value="ECO:0007669"/>
    <property type="project" value="TreeGrafter"/>
</dbReference>
<dbReference type="InterPro" id="IPR019787">
    <property type="entry name" value="Znf_PHD-finger"/>
</dbReference>
<gene>
    <name evidence="14" type="primary">PHF14</name>
    <name evidence="14" type="synonym">phf14</name>
</gene>
<feature type="domain" description="PHD-type" evidence="12">
    <location>
        <begin position="276"/>
        <end position="337"/>
    </location>
</feature>
<dbReference type="GO" id="GO:0008270">
    <property type="term" value="F:zinc ion binding"/>
    <property type="evidence" value="ECO:0007669"/>
    <property type="project" value="UniProtKB-KW"/>
</dbReference>
<dbReference type="GO" id="GO:0005634">
    <property type="term" value="C:nucleus"/>
    <property type="evidence" value="ECO:0007669"/>
    <property type="project" value="UniProtKB-SubCell"/>
</dbReference>
<sequence length="909" mass="101703">VDRGLKRRQVKPLAASLLDALDYDSSDDSDFEVGDASGSDGTGNGSDEEGSKGSAAGSDSDSDNIGSAEDGIDEEEAKELAADDTLTEDEEKTKQQPSSDSSTKDPPAATPPKSRRKTSGSGSVNTEEAQAEPKKWNFRRNRPLLDFTTMEELNEMDDYDSEDDNDWRPTAGKKKGKTAAQKGGTEEEEGGSASDDDDDDDNDDDDDDDDDKEDGDDNNNSSSDSEKEVKKSKKKPKSSSTFDEELTNDSMSQGKGNEDALLDRAQTWSSQRMEHILICCVCLGDNSEDADEIIQCDNCGVTVHEGCYGVDGESDSIMSSASENSTEPWFCDACKNGVTPSCELCPNQDGIFKETDAGRWVHVVCALYVPGVAFGDIDKLRPVTLTEMNYSKYGAKECSFCEDARFARTGVCISCDAGMCRSYFHVTCAQREGLLSEAAAEEDIADPFFAYCKQHADRFDRKWKRKNYLALQSYCKVSLQEREKQLAPEAQARITTRLQQYRAKAELSRNTRPQAWVPREKLPRPLTSSASAIRKLMRKAELMGISTDIFPVDTSDTNASMDGRRKHKQPALTADFVNYYLERNMRMIQIQDNISEQKNLKDKLESEQEKLHVEYNKLCESLEELLNVNGELRSEGQAMWTLLGGILGQVPSIPLHPPASPSPDFWETMFTVAMSGIFSCSCGICKKNQDQHLLLLCDTCKLYYHLGCLEPPLTRMPKKTKNSYWQCSECDQASSDEADIAMETLPDGTKRSRRQIKGPIKFIPQEMSPEPKKHQVRDNCETNCKYKITRGQKRKRVPICEDREDKIEEPPPRERRQRQSAMQKKPKADDTRTECTTCKGPGDNENLVRCDECRLCYHFGCLDPPLKKSPKQTGYGWICQECDTSSSKVSVILAENLHKMNTTQFIDIY</sequence>
<evidence type="ECO:0000256" key="2">
    <source>
        <dbReference type="ARBA" id="ARBA00022723"/>
    </source>
</evidence>
<dbReference type="CDD" id="cd15563">
    <property type="entry name" value="PHD3_PHF14"/>
    <property type="match status" value="1"/>
</dbReference>
<dbReference type="Gene3D" id="2.30.30.1150">
    <property type="match status" value="2"/>
</dbReference>
<feature type="domain" description="PHD-type" evidence="13">
    <location>
        <begin position="339"/>
        <end position="456"/>
    </location>
</feature>
<evidence type="ECO:0000256" key="9">
    <source>
        <dbReference type="PROSITE-ProRule" id="PRU00146"/>
    </source>
</evidence>
<feature type="domain" description="PHD-type" evidence="12">
    <location>
        <begin position="832"/>
        <end position="885"/>
    </location>
</feature>
<keyword evidence="2" id="KW-0479">Metal-binding</keyword>
<dbReference type="Pfam" id="PF00628">
    <property type="entry name" value="PHD"/>
    <property type="match status" value="2"/>
</dbReference>
<dbReference type="FunFam" id="3.30.40.10:FF:000086">
    <property type="entry name" value="PHD finger protein 14 isoform X1"/>
    <property type="match status" value="1"/>
</dbReference>
<name>A0A667ZN74_9TELE</name>
<keyword evidence="4 9" id="KW-0863">Zinc-finger</keyword>
<keyword evidence="15" id="KW-1185">Reference proteome</keyword>
<dbReference type="AlphaFoldDB" id="A0A667ZN74"/>
<feature type="coiled-coil region" evidence="10">
    <location>
        <begin position="587"/>
        <end position="614"/>
    </location>
</feature>
<dbReference type="CDD" id="cd15674">
    <property type="entry name" value="ePHD_PHF14"/>
    <property type="match status" value="1"/>
</dbReference>
<evidence type="ECO:0000256" key="7">
    <source>
        <dbReference type="ARBA" id="ARBA00023242"/>
    </source>
</evidence>
<keyword evidence="5" id="KW-0862">Zinc</keyword>
<dbReference type="Pfam" id="PF13831">
    <property type="entry name" value="PHD_2"/>
    <property type="match status" value="1"/>
</dbReference>
<feature type="compositionally biased region" description="Acidic residues" evidence="11">
    <location>
        <begin position="186"/>
        <end position="217"/>
    </location>
</feature>
<evidence type="ECO:0000256" key="8">
    <source>
        <dbReference type="ARBA" id="ARBA00068752"/>
    </source>
</evidence>
<dbReference type="PANTHER" id="PTHR13793:SF150">
    <property type="entry name" value="PHD FINGER PROTEIN 14"/>
    <property type="match status" value="1"/>
</dbReference>
<organism evidence="14 15">
    <name type="scientific">Myripristis murdjan</name>
    <name type="common">pinecone soldierfish</name>
    <dbReference type="NCBI Taxonomy" id="586833"/>
    <lineage>
        <taxon>Eukaryota</taxon>
        <taxon>Metazoa</taxon>
        <taxon>Chordata</taxon>
        <taxon>Craniata</taxon>
        <taxon>Vertebrata</taxon>
        <taxon>Euteleostomi</taxon>
        <taxon>Actinopterygii</taxon>
        <taxon>Neopterygii</taxon>
        <taxon>Teleostei</taxon>
        <taxon>Neoteleostei</taxon>
        <taxon>Acanthomorphata</taxon>
        <taxon>Holocentriformes</taxon>
        <taxon>Holocentridae</taxon>
        <taxon>Myripristis</taxon>
    </lineage>
</organism>
<dbReference type="InterPro" id="IPR050701">
    <property type="entry name" value="Histone_Mod_Regulator"/>
</dbReference>
<feature type="compositionally biased region" description="Basic and acidic residues" evidence="11">
    <location>
        <begin position="798"/>
        <end position="814"/>
    </location>
</feature>
<feature type="region of interest" description="Disordered" evidence="11">
    <location>
        <begin position="798"/>
        <end position="835"/>
    </location>
</feature>
<evidence type="ECO:0000256" key="6">
    <source>
        <dbReference type="ARBA" id="ARBA00023054"/>
    </source>
</evidence>
<feature type="domain" description="PHD-type" evidence="12">
    <location>
        <begin position="679"/>
        <end position="733"/>
    </location>
</feature>
<dbReference type="InterPro" id="IPR034732">
    <property type="entry name" value="EPHD"/>
</dbReference>
<dbReference type="PROSITE" id="PS51805">
    <property type="entry name" value="EPHD"/>
    <property type="match status" value="1"/>
</dbReference>
<dbReference type="SUPFAM" id="SSF57903">
    <property type="entry name" value="FYVE/PHD zinc finger"/>
    <property type="match status" value="3"/>
</dbReference>
<feature type="compositionally biased region" description="Acidic residues" evidence="11">
    <location>
        <begin position="152"/>
        <end position="165"/>
    </location>
</feature>
<protein>
    <recommendedName>
        <fullName evidence="8">PHD finger protein 14</fullName>
    </recommendedName>
</protein>
<dbReference type="PROSITE" id="PS50016">
    <property type="entry name" value="ZF_PHD_2"/>
    <property type="match status" value="3"/>
</dbReference>
<feature type="compositionally biased region" description="Acidic residues" evidence="11">
    <location>
        <begin position="21"/>
        <end position="33"/>
    </location>
</feature>
<evidence type="ECO:0000256" key="1">
    <source>
        <dbReference type="ARBA" id="ARBA00004123"/>
    </source>
</evidence>
<proteinExistence type="predicted"/>
<keyword evidence="7" id="KW-0539">Nucleus</keyword>
<evidence type="ECO:0000256" key="11">
    <source>
        <dbReference type="SAM" id="MobiDB-lite"/>
    </source>
</evidence>
<reference evidence="14" key="1">
    <citation type="submission" date="2019-06" db="EMBL/GenBank/DDBJ databases">
        <authorList>
            <consortium name="Wellcome Sanger Institute Data Sharing"/>
        </authorList>
    </citation>
    <scope>NUCLEOTIDE SEQUENCE [LARGE SCALE GENOMIC DNA]</scope>
</reference>
<feature type="region of interest" description="Disordered" evidence="11">
    <location>
        <begin position="20"/>
        <end position="257"/>
    </location>
</feature>
<reference evidence="14" key="3">
    <citation type="submission" date="2025-09" db="UniProtKB">
        <authorList>
            <consortium name="Ensembl"/>
        </authorList>
    </citation>
    <scope>IDENTIFICATION</scope>
</reference>
<dbReference type="Proteomes" id="UP000472263">
    <property type="component" value="Chromosome 11"/>
</dbReference>
<comment type="subcellular location">
    <subcellularLocation>
        <location evidence="1">Nucleus</location>
    </subcellularLocation>
</comment>
<keyword evidence="6 10" id="KW-0175">Coiled coil</keyword>
<dbReference type="SMART" id="SM00249">
    <property type="entry name" value="PHD"/>
    <property type="match status" value="4"/>
</dbReference>
<evidence type="ECO:0000256" key="10">
    <source>
        <dbReference type="SAM" id="Coils"/>
    </source>
</evidence>
<dbReference type="PANTHER" id="PTHR13793">
    <property type="entry name" value="PHD FINGER PROTEINS"/>
    <property type="match status" value="1"/>
</dbReference>
<evidence type="ECO:0000313" key="14">
    <source>
        <dbReference type="Ensembl" id="ENSMMDP00005042312.1"/>
    </source>
</evidence>
<evidence type="ECO:0000256" key="5">
    <source>
        <dbReference type="ARBA" id="ARBA00022833"/>
    </source>
</evidence>
<feature type="compositionally biased region" description="Polar residues" evidence="11">
    <location>
        <begin position="119"/>
        <end position="128"/>
    </location>
</feature>
<evidence type="ECO:0000256" key="4">
    <source>
        <dbReference type="ARBA" id="ARBA00022771"/>
    </source>
</evidence>
<evidence type="ECO:0000259" key="13">
    <source>
        <dbReference type="PROSITE" id="PS51805"/>
    </source>
</evidence>